<dbReference type="GO" id="GO:0071555">
    <property type="term" value="P:cell wall organization"/>
    <property type="evidence" value="ECO:0007669"/>
    <property type="project" value="UniProtKB-KW"/>
</dbReference>
<dbReference type="EMBL" id="QYUQ01000002">
    <property type="protein sequence ID" value="RJG01175.1"/>
    <property type="molecule type" value="Genomic_DNA"/>
</dbReference>
<evidence type="ECO:0000256" key="4">
    <source>
        <dbReference type="ARBA" id="ARBA00007974"/>
    </source>
</evidence>
<dbReference type="GO" id="GO:0042597">
    <property type="term" value="C:periplasmic space"/>
    <property type="evidence" value="ECO:0007669"/>
    <property type="project" value="UniProtKB-SubCell"/>
</dbReference>
<evidence type="ECO:0000256" key="6">
    <source>
        <dbReference type="ARBA" id="ARBA00022764"/>
    </source>
</evidence>
<protein>
    <recommendedName>
        <fullName evidence="5">Peptidoglycan hydrolase FlgJ</fullName>
    </recommendedName>
    <alternativeName>
        <fullName evidence="10">Muramidase FlgJ</fullName>
    </alternativeName>
</protein>
<dbReference type="InterPro" id="IPR019301">
    <property type="entry name" value="Flagellar_prot_FlgJ_N"/>
</dbReference>
<keyword evidence="12" id="KW-0282">Flagellum</keyword>
<evidence type="ECO:0000256" key="8">
    <source>
        <dbReference type="ARBA" id="ARBA00023295"/>
    </source>
</evidence>
<keyword evidence="7 12" id="KW-0378">Hydrolase</keyword>
<comment type="function">
    <text evidence="1">Flagellum-specific muramidase which hydrolyzes the peptidoglycan layer to assemble the rod structure in the periplasmic space.</text>
</comment>
<dbReference type="InterPro" id="IPR051056">
    <property type="entry name" value="Glycosyl_Hydrolase_73"/>
</dbReference>
<dbReference type="FunFam" id="2.10.70.40:FF:000001">
    <property type="entry name" value="Flagellar assembly peptidoglycan hydrolase FlgJ"/>
    <property type="match status" value="1"/>
</dbReference>
<keyword evidence="12" id="KW-0969">Cilium</keyword>
<dbReference type="InterPro" id="IPR013377">
    <property type="entry name" value="FlgJ"/>
</dbReference>
<dbReference type="Gene3D" id="1.10.530.10">
    <property type="match status" value="1"/>
</dbReference>
<evidence type="ECO:0000256" key="1">
    <source>
        <dbReference type="ARBA" id="ARBA00002954"/>
    </source>
</evidence>
<evidence type="ECO:0000256" key="7">
    <source>
        <dbReference type="ARBA" id="ARBA00022801"/>
    </source>
</evidence>
<evidence type="ECO:0000256" key="9">
    <source>
        <dbReference type="ARBA" id="ARBA00023316"/>
    </source>
</evidence>
<dbReference type="PANTHER" id="PTHR33308">
    <property type="entry name" value="PEPTIDOGLYCAN HYDROLASE FLGJ"/>
    <property type="match status" value="1"/>
</dbReference>
<evidence type="ECO:0000256" key="3">
    <source>
        <dbReference type="ARBA" id="ARBA00006880"/>
    </source>
</evidence>
<evidence type="ECO:0000256" key="5">
    <source>
        <dbReference type="ARBA" id="ARBA00013433"/>
    </source>
</evidence>
<dbReference type="SMART" id="SM00047">
    <property type="entry name" value="LYZ2"/>
    <property type="match status" value="1"/>
</dbReference>
<dbReference type="Gene3D" id="2.10.70.40">
    <property type="entry name" value="peptidoglycan hydrolase"/>
    <property type="match status" value="1"/>
</dbReference>
<dbReference type="GO" id="GO:0016798">
    <property type="term" value="F:hydrolase activity, acting on glycosyl bonds"/>
    <property type="evidence" value="ECO:0007669"/>
    <property type="project" value="UniProtKB-KW"/>
</dbReference>
<dbReference type="NCBIfam" id="TIGR02541">
    <property type="entry name" value="flagell_FlgJ"/>
    <property type="match status" value="1"/>
</dbReference>
<dbReference type="AlphaFoldDB" id="A0A3A3G0L3"/>
<dbReference type="GO" id="GO:0004040">
    <property type="term" value="F:amidase activity"/>
    <property type="evidence" value="ECO:0007669"/>
    <property type="project" value="InterPro"/>
</dbReference>
<proteinExistence type="inferred from homology"/>
<dbReference type="Pfam" id="PF10135">
    <property type="entry name" value="Rod-binding"/>
    <property type="match status" value="1"/>
</dbReference>
<evidence type="ECO:0000259" key="11">
    <source>
        <dbReference type="SMART" id="SM00047"/>
    </source>
</evidence>
<keyword evidence="8" id="KW-0326">Glycosidase</keyword>
<evidence type="ECO:0000256" key="2">
    <source>
        <dbReference type="ARBA" id="ARBA00004418"/>
    </source>
</evidence>
<comment type="similarity">
    <text evidence="4">In the C-terminal section; belongs to the glycosyl hydrolase 73 family.</text>
</comment>
<accession>A0A3A3G0L3</accession>
<name>A0A3A3G0L3_9BURK</name>
<dbReference type="GO" id="GO:0071973">
    <property type="term" value="P:bacterial-type flagellum-dependent cell motility"/>
    <property type="evidence" value="ECO:0007669"/>
    <property type="project" value="TreeGrafter"/>
</dbReference>
<keyword evidence="12" id="KW-0966">Cell projection</keyword>
<reference evidence="13" key="1">
    <citation type="submission" date="2018-09" db="EMBL/GenBank/DDBJ databases">
        <authorList>
            <person name="Zhu H."/>
        </authorList>
    </citation>
    <scope>NUCLEOTIDE SEQUENCE [LARGE SCALE GENOMIC DNA]</scope>
    <source>
        <strain evidence="13">K1S02-23</strain>
    </source>
</reference>
<comment type="caution">
    <text evidence="12">The sequence shown here is derived from an EMBL/GenBank/DDBJ whole genome shotgun (WGS) entry which is preliminary data.</text>
</comment>
<keyword evidence="13" id="KW-1185">Reference proteome</keyword>
<organism evidence="12 13">
    <name type="scientific">Noviherbaspirillum sedimenti</name>
    <dbReference type="NCBI Taxonomy" id="2320865"/>
    <lineage>
        <taxon>Bacteria</taxon>
        <taxon>Pseudomonadati</taxon>
        <taxon>Pseudomonadota</taxon>
        <taxon>Betaproteobacteria</taxon>
        <taxon>Burkholderiales</taxon>
        <taxon>Oxalobacteraceae</taxon>
        <taxon>Noviherbaspirillum</taxon>
    </lineage>
</organism>
<dbReference type="PRINTS" id="PR01002">
    <property type="entry name" value="FLGFLGJ"/>
</dbReference>
<keyword evidence="9" id="KW-0961">Cell wall biogenesis/degradation</keyword>
<comment type="similarity">
    <text evidence="3">In the N-terminal section; belongs to the FlgJ family.</text>
</comment>
<comment type="subcellular location">
    <subcellularLocation>
        <location evidence="2">Periplasm</location>
    </subcellularLocation>
</comment>
<keyword evidence="6" id="KW-0574">Periplasm</keyword>
<dbReference type="Proteomes" id="UP000266327">
    <property type="component" value="Unassembled WGS sequence"/>
</dbReference>
<dbReference type="GO" id="GO:0044780">
    <property type="term" value="P:bacterial-type flagellum assembly"/>
    <property type="evidence" value="ECO:0007669"/>
    <property type="project" value="InterPro"/>
</dbReference>
<evidence type="ECO:0000256" key="10">
    <source>
        <dbReference type="ARBA" id="ARBA00030835"/>
    </source>
</evidence>
<evidence type="ECO:0000313" key="12">
    <source>
        <dbReference type="EMBL" id="RJG01175.1"/>
    </source>
</evidence>
<sequence>MVANSVDLSGKLALDARDLGALRESARQQSPESIKAAAKQFEALFMNMVMKSMREATPQDGMFDNQQTKMYTSMLDQQLSQTLANRGVGLADVLARQLSVNRGVQPPAPGEAGAAANDAAAAGGIDGLGSGVAPGRQLSLQLNPQLNPQRQAQIAAFQEQLRLQNEDGGASDGMSAGLWPGRLGASSAAAAASASASASAAVEPVQSAKSTARLPHVRAFEDRLAHHAEAASRSTGIPAKFMLGQAALETGWGKREIRNADGSNSYNLFGIKATGGWKGKVVEVATTEYVNGVPQLKREKFRAYDSYADSFRDYARLLNNNPRYENVIANAQDASSFAHGLQRAGYATDPQYAAKLTRIIRQTLSA</sequence>
<gene>
    <name evidence="12" type="primary">flgJ</name>
    <name evidence="12" type="ORF">D3878_05900</name>
</gene>
<dbReference type="Pfam" id="PF01832">
    <property type="entry name" value="Glucosaminidase"/>
    <property type="match status" value="1"/>
</dbReference>
<dbReference type="OrthoDB" id="289937at2"/>
<evidence type="ECO:0000313" key="13">
    <source>
        <dbReference type="Proteomes" id="UP000266327"/>
    </source>
</evidence>
<dbReference type="PANTHER" id="PTHR33308:SF9">
    <property type="entry name" value="PEPTIDOGLYCAN HYDROLASE FLGJ"/>
    <property type="match status" value="1"/>
</dbReference>
<feature type="domain" description="Mannosyl-glycoprotein endo-beta-N-acetylglucosamidase-like" evidence="11">
    <location>
        <begin position="204"/>
        <end position="365"/>
    </location>
</feature>
<dbReference type="InterPro" id="IPR002901">
    <property type="entry name" value="MGlyc_endo_b_GlcNAc-like_dom"/>
</dbReference>